<organism evidence="1 2">
    <name type="scientific">Zophobas morio</name>
    <dbReference type="NCBI Taxonomy" id="2755281"/>
    <lineage>
        <taxon>Eukaryota</taxon>
        <taxon>Metazoa</taxon>
        <taxon>Ecdysozoa</taxon>
        <taxon>Arthropoda</taxon>
        <taxon>Hexapoda</taxon>
        <taxon>Insecta</taxon>
        <taxon>Pterygota</taxon>
        <taxon>Neoptera</taxon>
        <taxon>Endopterygota</taxon>
        <taxon>Coleoptera</taxon>
        <taxon>Polyphaga</taxon>
        <taxon>Cucujiformia</taxon>
        <taxon>Tenebrionidae</taxon>
        <taxon>Zophobas</taxon>
    </lineage>
</organism>
<gene>
    <name evidence="1" type="ORF">Zmor_001825</name>
</gene>
<evidence type="ECO:0000313" key="2">
    <source>
        <dbReference type="Proteomes" id="UP001168821"/>
    </source>
</evidence>
<sequence>MKGVYDSVNDHTTLITILPQQSLPNLSHNGLMIGYRLRSDNYNYWSLIEPNVELLSRTPIENDKALIILKALFLMDIGRTKKVVLTLSISGPA</sequence>
<evidence type="ECO:0000313" key="1">
    <source>
        <dbReference type="EMBL" id="KAJ3666381.1"/>
    </source>
</evidence>
<name>A0AA38MT70_9CUCU</name>
<protein>
    <submittedName>
        <fullName evidence="1">Uncharacterized protein</fullName>
    </submittedName>
</protein>
<keyword evidence="2" id="KW-1185">Reference proteome</keyword>
<proteinExistence type="predicted"/>
<comment type="caution">
    <text evidence="1">The sequence shown here is derived from an EMBL/GenBank/DDBJ whole genome shotgun (WGS) entry which is preliminary data.</text>
</comment>
<reference evidence="1" key="1">
    <citation type="journal article" date="2023" name="G3 (Bethesda)">
        <title>Whole genome assemblies of Zophobas morio and Tenebrio molitor.</title>
        <authorList>
            <person name="Kaur S."/>
            <person name="Stinson S.A."/>
            <person name="diCenzo G.C."/>
        </authorList>
    </citation>
    <scope>NUCLEOTIDE SEQUENCE</scope>
    <source>
        <strain evidence="1">QUZm001</strain>
    </source>
</reference>
<accession>A0AA38MT70</accession>
<dbReference type="EMBL" id="JALNTZ010000001">
    <property type="protein sequence ID" value="KAJ3666381.1"/>
    <property type="molecule type" value="Genomic_DNA"/>
</dbReference>
<dbReference type="AlphaFoldDB" id="A0AA38MT70"/>
<dbReference type="Proteomes" id="UP001168821">
    <property type="component" value="Unassembled WGS sequence"/>
</dbReference>